<evidence type="ECO:0000256" key="6">
    <source>
        <dbReference type="ARBA" id="ARBA00022729"/>
    </source>
</evidence>
<dbReference type="OrthoDB" id="5327821at2759"/>
<dbReference type="GO" id="GO:0005789">
    <property type="term" value="C:endoplasmic reticulum membrane"/>
    <property type="evidence" value="ECO:0007669"/>
    <property type="project" value="UniProtKB-SubCell"/>
</dbReference>
<accession>A0A0C3FP89</accession>
<evidence type="ECO:0000256" key="11">
    <source>
        <dbReference type="SAM" id="SignalP"/>
    </source>
</evidence>
<evidence type="ECO:0000256" key="7">
    <source>
        <dbReference type="ARBA" id="ARBA00022824"/>
    </source>
</evidence>
<dbReference type="PANTHER" id="PTHR28090:SF1">
    <property type="entry name" value="PROTEIN ROT1"/>
    <property type="match status" value="1"/>
</dbReference>
<dbReference type="PANTHER" id="PTHR28090">
    <property type="entry name" value="PROTEIN ROT1"/>
    <property type="match status" value="1"/>
</dbReference>
<comment type="similarity">
    <text evidence="2">Belongs to the ROT1 family.</text>
</comment>
<dbReference type="Pfam" id="PF10681">
    <property type="entry name" value="Rot1"/>
    <property type="match status" value="1"/>
</dbReference>
<dbReference type="AlphaFoldDB" id="A0A0C3FP89"/>
<dbReference type="InParanoid" id="A0A0C3FP89"/>
<keyword evidence="13" id="KW-1185">Reference proteome</keyword>
<evidence type="ECO:0000256" key="2">
    <source>
        <dbReference type="ARBA" id="ARBA00007149"/>
    </source>
</evidence>
<protein>
    <recommendedName>
        <fullName evidence="4">Protein ROT1</fullName>
    </recommendedName>
    <alternativeName>
        <fullName evidence="3">Protein rot1</fullName>
    </alternativeName>
</protein>
<feature type="chain" id="PRO_5002164508" description="Protein ROT1" evidence="11">
    <location>
        <begin position="18"/>
        <end position="222"/>
    </location>
</feature>
<keyword evidence="9" id="KW-0472">Membrane</keyword>
<dbReference type="InterPro" id="IPR019623">
    <property type="entry name" value="Rot1"/>
</dbReference>
<evidence type="ECO:0000256" key="8">
    <source>
        <dbReference type="ARBA" id="ARBA00022989"/>
    </source>
</evidence>
<feature type="signal peptide" evidence="11">
    <location>
        <begin position="1"/>
        <end position="17"/>
    </location>
</feature>
<evidence type="ECO:0000313" key="12">
    <source>
        <dbReference type="EMBL" id="KIM85740.1"/>
    </source>
</evidence>
<evidence type="ECO:0000256" key="5">
    <source>
        <dbReference type="ARBA" id="ARBA00022692"/>
    </source>
</evidence>
<reference evidence="13" key="2">
    <citation type="submission" date="2015-01" db="EMBL/GenBank/DDBJ databases">
        <title>Evolutionary Origins and Diversification of the Mycorrhizal Mutualists.</title>
        <authorList>
            <consortium name="DOE Joint Genome Institute"/>
            <consortium name="Mycorrhizal Genomics Consortium"/>
            <person name="Kohler A."/>
            <person name="Kuo A."/>
            <person name="Nagy L.G."/>
            <person name="Floudas D."/>
            <person name="Copeland A."/>
            <person name="Barry K.W."/>
            <person name="Cichocki N."/>
            <person name="Veneault-Fourrey C."/>
            <person name="LaButti K."/>
            <person name="Lindquist E.A."/>
            <person name="Lipzen A."/>
            <person name="Lundell T."/>
            <person name="Morin E."/>
            <person name="Murat C."/>
            <person name="Riley R."/>
            <person name="Ohm R."/>
            <person name="Sun H."/>
            <person name="Tunlid A."/>
            <person name="Henrissat B."/>
            <person name="Grigoriev I.V."/>
            <person name="Hibbett D.S."/>
            <person name="Martin F."/>
        </authorList>
    </citation>
    <scope>NUCLEOTIDE SEQUENCE [LARGE SCALE GENOMIC DNA]</scope>
    <source>
        <strain evidence="13">F 1598</strain>
    </source>
</reference>
<evidence type="ECO:0000256" key="4">
    <source>
        <dbReference type="ARBA" id="ARBA00017291"/>
    </source>
</evidence>
<name>A0A0C3FP89_PILCF</name>
<evidence type="ECO:0000256" key="9">
    <source>
        <dbReference type="ARBA" id="ARBA00023136"/>
    </source>
</evidence>
<organism evidence="12 13">
    <name type="scientific">Piloderma croceum (strain F 1598)</name>
    <dbReference type="NCBI Taxonomy" id="765440"/>
    <lineage>
        <taxon>Eukaryota</taxon>
        <taxon>Fungi</taxon>
        <taxon>Dikarya</taxon>
        <taxon>Basidiomycota</taxon>
        <taxon>Agaricomycotina</taxon>
        <taxon>Agaricomycetes</taxon>
        <taxon>Agaricomycetidae</taxon>
        <taxon>Atheliales</taxon>
        <taxon>Atheliaceae</taxon>
        <taxon>Piloderma</taxon>
    </lineage>
</organism>
<dbReference type="Proteomes" id="UP000054166">
    <property type="component" value="Unassembled WGS sequence"/>
</dbReference>
<dbReference type="STRING" id="765440.A0A0C3FP89"/>
<reference evidence="12 13" key="1">
    <citation type="submission" date="2014-04" db="EMBL/GenBank/DDBJ databases">
        <authorList>
            <consortium name="DOE Joint Genome Institute"/>
            <person name="Kuo A."/>
            <person name="Tarkka M."/>
            <person name="Buscot F."/>
            <person name="Kohler A."/>
            <person name="Nagy L.G."/>
            <person name="Floudas D."/>
            <person name="Copeland A."/>
            <person name="Barry K.W."/>
            <person name="Cichocki N."/>
            <person name="Veneault-Fourrey C."/>
            <person name="LaButti K."/>
            <person name="Lindquist E.A."/>
            <person name="Lipzen A."/>
            <person name="Lundell T."/>
            <person name="Morin E."/>
            <person name="Murat C."/>
            <person name="Sun H."/>
            <person name="Tunlid A."/>
            <person name="Henrissat B."/>
            <person name="Grigoriev I.V."/>
            <person name="Hibbett D.S."/>
            <person name="Martin F."/>
            <person name="Nordberg H.P."/>
            <person name="Cantor M.N."/>
            <person name="Hua S.X."/>
        </authorList>
    </citation>
    <scope>NUCLEOTIDE SEQUENCE [LARGE SCALE GENOMIC DNA]</scope>
    <source>
        <strain evidence="12 13">F 1598</strain>
    </source>
</reference>
<evidence type="ECO:0000256" key="1">
    <source>
        <dbReference type="ARBA" id="ARBA00004115"/>
    </source>
</evidence>
<proteinExistence type="inferred from homology"/>
<keyword evidence="5" id="KW-0812">Transmembrane</keyword>
<evidence type="ECO:0000256" key="10">
    <source>
        <dbReference type="SAM" id="MobiDB-lite"/>
    </source>
</evidence>
<dbReference type="GO" id="GO:0006458">
    <property type="term" value="P:'de novo' protein folding"/>
    <property type="evidence" value="ECO:0007669"/>
    <property type="project" value="InterPro"/>
</dbReference>
<dbReference type="FunCoup" id="A0A0C3FP89">
    <property type="interactions" value="73"/>
</dbReference>
<feature type="region of interest" description="Disordered" evidence="10">
    <location>
        <begin position="178"/>
        <end position="198"/>
    </location>
</feature>
<keyword evidence="7" id="KW-0256">Endoplasmic reticulum</keyword>
<gene>
    <name evidence="12" type="ORF">PILCRDRAFT_5392</name>
</gene>
<evidence type="ECO:0000256" key="3">
    <source>
        <dbReference type="ARBA" id="ARBA00016195"/>
    </source>
</evidence>
<dbReference type="GO" id="GO:0051082">
    <property type="term" value="F:unfolded protein binding"/>
    <property type="evidence" value="ECO:0007669"/>
    <property type="project" value="TreeGrafter"/>
</dbReference>
<dbReference type="HOGENOM" id="CLU_071622_1_1_1"/>
<dbReference type="EMBL" id="KN832984">
    <property type="protein sequence ID" value="KIM85740.1"/>
    <property type="molecule type" value="Genomic_DNA"/>
</dbReference>
<keyword evidence="8" id="KW-1133">Transmembrane helix</keyword>
<evidence type="ECO:0000313" key="13">
    <source>
        <dbReference type="Proteomes" id="UP000054166"/>
    </source>
</evidence>
<comment type="subcellular location">
    <subcellularLocation>
        <location evidence="1">Endoplasmic reticulum membrane</location>
        <topology evidence="1">Single-pass type I membrane protein</topology>
    </subcellularLocation>
</comment>
<keyword evidence="6 11" id="KW-0732">Signal</keyword>
<sequence length="222" mass="24425">MLVLSSLLALAIPAVLAQDPHNLTTLTGTWSSGARAVITGPGFADPANMSFTPPQNTGVSYSFTDDMHYEIARYRFVSNGTNPACIRGVLQWTHGNYSLLDNGSILMVPFLDGFQQIQDPCAPESNFIDPGYNYTELYQSWRIFQDPVTGYKLHLFEADGTPVAPQFLVATSPNMLPTTTLRKQPAPPMTTTNGFISGGGNSTKRGLDAMLHQKRWTWTWGF</sequence>